<dbReference type="EnsemblPlants" id="Pp3c16_5230V3.4">
    <property type="protein sequence ID" value="Pp3c16_5230V3.4"/>
    <property type="gene ID" value="Pp3c16_5230"/>
</dbReference>
<dbReference type="AlphaFoldDB" id="A0A2K1J780"/>
<dbReference type="PANTHER" id="PTHR39517:SF1">
    <property type="entry name" value="LIPID-A-DISACCHARIDE SYNTHASE"/>
    <property type="match status" value="1"/>
</dbReference>
<dbReference type="Gramene" id="Pp3c16_5230V3.1">
    <property type="protein sequence ID" value="Pp3c16_5230V3.1"/>
    <property type="gene ID" value="Pp3c16_5230"/>
</dbReference>
<dbReference type="RefSeq" id="XP_024398557.1">
    <property type="nucleotide sequence ID" value="XM_024542789.2"/>
</dbReference>
<evidence type="ECO:0000313" key="3">
    <source>
        <dbReference type="Proteomes" id="UP000006727"/>
    </source>
</evidence>
<dbReference type="EnsemblPlants" id="Pp3c16_5230V3.3">
    <property type="protein sequence ID" value="Pp3c16_5230V3.3"/>
    <property type="gene ID" value="Pp3c16_5230"/>
</dbReference>
<dbReference type="GO" id="GO:0009245">
    <property type="term" value="P:lipid A biosynthetic process"/>
    <property type="evidence" value="ECO:0007669"/>
    <property type="project" value="InterPro"/>
</dbReference>
<dbReference type="OMA" id="GSEWDPW"/>
<dbReference type="OrthoDB" id="1877448at2759"/>
<dbReference type="STRING" id="3218.A0A2K1J780"/>
<name>A0A2K1J780_PHYPA</name>
<reference evidence="2" key="3">
    <citation type="submission" date="2020-12" db="UniProtKB">
        <authorList>
            <consortium name="EnsemblPlants"/>
        </authorList>
    </citation>
    <scope>IDENTIFICATION</scope>
</reference>
<dbReference type="Gramene" id="Pp3c16_5230V3.4">
    <property type="protein sequence ID" value="Pp3c16_5230V3.4"/>
    <property type="gene ID" value="Pp3c16_5230"/>
</dbReference>
<dbReference type="PaxDb" id="3218-PP1S15_446V6.1"/>
<sequence>MANSTMLRLPHSPFLLRSSGSPILATSPPNFVCLFASPPRSRFAIQMLATRIFCKSLLRDVKVEDDQPDCSFQLPLLTDHQGAPHPILCLSNGHGEDSIAASILTQLMALGEESEMDLKIEALPLVGEGHTYRRRGIATLGPAKNMPSGGFIYMDLSQLIGDVRAGLLSLVLEQWDVVADWVDRNSGGVILAVGDVFPLALAWLASQRLKRNSSVNSSSRSRGFFAFVGTAKSEFYVREDDGTRLRSAWFRNLELLLFPGSVYFPWERALMSDSYCRLVVPRDNLTAQYLQKYLAQSDRIKVQSLGNPMMDDLEPTGVLSFLANYKPAKFIAVLPGSRTPEVHSNWTQLLVVAQEVSSSFIHDKLVFLVPLVPSLEPGPFMETLLEAHWQPHLLSLHAYNAGQSVSAWAYDIRILQGPLLENHRIWPANNGAALVAFEKENAVFVLIRGNFNDVADWAVAGIAMAGTATEQLVGQGKPVFTIPGRGPQFTAAFAEAQSRLLGESIILNANAKDLANSMKDVMSKVDRLAHIASNGCRRMGQRGASKRISQELCRLMTTQD</sequence>
<dbReference type="InterPro" id="IPR019994">
    <property type="entry name" value="Lipid-A-disac_synthase-rel_put"/>
</dbReference>
<dbReference type="GeneID" id="112293419"/>
<dbReference type="Proteomes" id="UP000006727">
    <property type="component" value="Chromosome 16"/>
</dbReference>
<reference evidence="1 3" key="2">
    <citation type="journal article" date="2018" name="Plant J.">
        <title>The Physcomitrella patens chromosome-scale assembly reveals moss genome structure and evolution.</title>
        <authorList>
            <person name="Lang D."/>
            <person name="Ullrich K.K."/>
            <person name="Murat F."/>
            <person name="Fuchs J."/>
            <person name="Jenkins J."/>
            <person name="Haas F.B."/>
            <person name="Piednoel M."/>
            <person name="Gundlach H."/>
            <person name="Van Bel M."/>
            <person name="Meyberg R."/>
            <person name="Vives C."/>
            <person name="Morata J."/>
            <person name="Symeonidi A."/>
            <person name="Hiss M."/>
            <person name="Muchero W."/>
            <person name="Kamisugi Y."/>
            <person name="Saleh O."/>
            <person name="Blanc G."/>
            <person name="Decker E.L."/>
            <person name="van Gessel N."/>
            <person name="Grimwood J."/>
            <person name="Hayes R.D."/>
            <person name="Graham S.W."/>
            <person name="Gunter L.E."/>
            <person name="McDaniel S.F."/>
            <person name="Hoernstein S.N.W."/>
            <person name="Larsson A."/>
            <person name="Li F.W."/>
            <person name="Perroud P.F."/>
            <person name="Phillips J."/>
            <person name="Ranjan P."/>
            <person name="Rokshar D.S."/>
            <person name="Rothfels C.J."/>
            <person name="Schneider L."/>
            <person name="Shu S."/>
            <person name="Stevenson D.W."/>
            <person name="Thummler F."/>
            <person name="Tillich M."/>
            <person name="Villarreal Aguilar J.C."/>
            <person name="Widiez T."/>
            <person name="Wong G.K."/>
            <person name="Wymore A."/>
            <person name="Zhang Y."/>
            <person name="Zimmer A.D."/>
            <person name="Quatrano R.S."/>
            <person name="Mayer K.F.X."/>
            <person name="Goodstein D."/>
            <person name="Casacuberta J.M."/>
            <person name="Vandepoele K."/>
            <person name="Reski R."/>
            <person name="Cuming A.C."/>
            <person name="Tuskan G.A."/>
            <person name="Maumus F."/>
            <person name="Salse J."/>
            <person name="Schmutz J."/>
            <person name="Rensing S.A."/>
        </authorList>
    </citation>
    <scope>NUCLEOTIDE SEQUENCE [LARGE SCALE GENOMIC DNA]</scope>
    <source>
        <strain evidence="2 3">cv. Gransden 2004</strain>
    </source>
</reference>
<dbReference type="InterPro" id="IPR003835">
    <property type="entry name" value="Glyco_trans_19"/>
</dbReference>
<proteinExistence type="predicted"/>
<evidence type="ECO:0000313" key="2">
    <source>
        <dbReference type="EnsemblPlants" id="Pp3c16_5230V3.1"/>
    </source>
</evidence>
<protein>
    <submittedName>
        <fullName evidence="1 2">Uncharacterized protein</fullName>
    </submittedName>
</protein>
<dbReference type="Gramene" id="Pp3c16_5230V3.3">
    <property type="protein sequence ID" value="Pp3c16_5230V3.3"/>
    <property type="gene ID" value="Pp3c16_5230"/>
</dbReference>
<organism evidence="1">
    <name type="scientific">Physcomitrium patens</name>
    <name type="common">Spreading-leaved earth moss</name>
    <name type="synonym">Physcomitrella patens</name>
    <dbReference type="NCBI Taxonomy" id="3218"/>
    <lineage>
        <taxon>Eukaryota</taxon>
        <taxon>Viridiplantae</taxon>
        <taxon>Streptophyta</taxon>
        <taxon>Embryophyta</taxon>
        <taxon>Bryophyta</taxon>
        <taxon>Bryophytina</taxon>
        <taxon>Bryopsida</taxon>
        <taxon>Funariidae</taxon>
        <taxon>Funariales</taxon>
        <taxon>Funariaceae</taxon>
        <taxon>Physcomitrium</taxon>
    </lineage>
</organism>
<gene>
    <name evidence="2" type="primary">LOC112293419</name>
    <name evidence="1" type="ORF">PHYPA_020490</name>
</gene>
<reference evidence="1 3" key="1">
    <citation type="journal article" date="2008" name="Science">
        <title>The Physcomitrella genome reveals evolutionary insights into the conquest of land by plants.</title>
        <authorList>
            <person name="Rensing S."/>
            <person name="Lang D."/>
            <person name="Zimmer A."/>
            <person name="Terry A."/>
            <person name="Salamov A."/>
            <person name="Shapiro H."/>
            <person name="Nishiyama T."/>
            <person name="Perroud P.-F."/>
            <person name="Lindquist E."/>
            <person name="Kamisugi Y."/>
            <person name="Tanahashi T."/>
            <person name="Sakakibara K."/>
            <person name="Fujita T."/>
            <person name="Oishi K."/>
            <person name="Shin-I T."/>
            <person name="Kuroki Y."/>
            <person name="Toyoda A."/>
            <person name="Suzuki Y."/>
            <person name="Hashimoto A."/>
            <person name="Yamaguchi K."/>
            <person name="Sugano A."/>
            <person name="Kohara Y."/>
            <person name="Fujiyama A."/>
            <person name="Anterola A."/>
            <person name="Aoki S."/>
            <person name="Ashton N."/>
            <person name="Barbazuk W.B."/>
            <person name="Barker E."/>
            <person name="Bennetzen J."/>
            <person name="Bezanilla M."/>
            <person name="Blankenship R."/>
            <person name="Cho S.H."/>
            <person name="Dutcher S."/>
            <person name="Estelle M."/>
            <person name="Fawcett J.A."/>
            <person name="Gundlach H."/>
            <person name="Hanada K."/>
            <person name="Heyl A."/>
            <person name="Hicks K.A."/>
            <person name="Hugh J."/>
            <person name="Lohr M."/>
            <person name="Mayer K."/>
            <person name="Melkozernov A."/>
            <person name="Murata T."/>
            <person name="Nelson D."/>
            <person name="Pils B."/>
            <person name="Prigge M."/>
            <person name="Reiss B."/>
            <person name="Renner T."/>
            <person name="Rombauts S."/>
            <person name="Rushton P."/>
            <person name="Sanderfoot A."/>
            <person name="Schween G."/>
            <person name="Shiu S.-H."/>
            <person name="Stueber K."/>
            <person name="Theodoulou F.L."/>
            <person name="Tu H."/>
            <person name="Van de Peer Y."/>
            <person name="Verrier P.J."/>
            <person name="Waters E."/>
            <person name="Wood A."/>
            <person name="Yang L."/>
            <person name="Cove D."/>
            <person name="Cuming A."/>
            <person name="Hasebe M."/>
            <person name="Lucas S."/>
            <person name="Mishler D.B."/>
            <person name="Reski R."/>
            <person name="Grigoriev I."/>
            <person name="Quatrano R.S."/>
            <person name="Boore J.L."/>
        </authorList>
    </citation>
    <scope>NUCLEOTIDE SEQUENCE [LARGE SCALE GENOMIC DNA]</scope>
    <source>
        <strain evidence="2 3">cv. Gransden 2004</strain>
    </source>
</reference>
<dbReference type="GO" id="GO:0016020">
    <property type="term" value="C:membrane"/>
    <property type="evidence" value="ECO:0007669"/>
    <property type="project" value="GOC"/>
</dbReference>
<accession>A0A2K1J780</accession>
<evidence type="ECO:0000313" key="1">
    <source>
        <dbReference type="EMBL" id="PNR37381.1"/>
    </source>
</evidence>
<dbReference type="KEGG" id="ppp:112293419"/>
<dbReference type="GO" id="GO:0008915">
    <property type="term" value="F:lipid-A-disaccharide synthase activity"/>
    <property type="evidence" value="ECO:0007669"/>
    <property type="project" value="InterPro"/>
</dbReference>
<dbReference type="Pfam" id="PF02684">
    <property type="entry name" value="LpxB"/>
    <property type="match status" value="1"/>
</dbReference>
<dbReference type="NCBIfam" id="TIGR03492">
    <property type="entry name" value="lipid-A-disaccharide synthase-related protein"/>
    <property type="match status" value="1"/>
</dbReference>
<dbReference type="PANTHER" id="PTHR39517">
    <property type="entry name" value="SLL0192 PROTEIN"/>
    <property type="match status" value="1"/>
</dbReference>
<dbReference type="EnsemblPlants" id="Pp3c16_5230V3.1">
    <property type="protein sequence ID" value="Pp3c16_5230V3.1"/>
    <property type="gene ID" value="Pp3c16_5230"/>
</dbReference>
<dbReference type="EMBL" id="ABEU02000016">
    <property type="protein sequence ID" value="PNR37381.1"/>
    <property type="molecule type" value="Genomic_DNA"/>
</dbReference>
<keyword evidence="3" id="KW-1185">Reference proteome</keyword>
<dbReference type="RefSeq" id="XP_024398556.1">
    <property type="nucleotide sequence ID" value="XM_024542788.2"/>
</dbReference>